<dbReference type="FunFam" id="2.40.70.10:FF:000014">
    <property type="entry name" value="Aspartyl protease family protein 1"/>
    <property type="match status" value="1"/>
</dbReference>
<evidence type="ECO:0000256" key="10">
    <source>
        <dbReference type="ARBA" id="ARBA00023180"/>
    </source>
</evidence>
<name>A0A1S2YSY4_CICAR</name>
<dbReference type="GO" id="GO:0005886">
    <property type="term" value="C:plasma membrane"/>
    <property type="evidence" value="ECO:0007669"/>
    <property type="project" value="UniProtKB-SubCell"/>
</dbReference>
<evidence type="ECO:0000256" key="3">
    <source>
        <dbReference type="ARBA" id="ARBA00022475"/>
    </source>
</evidence>
<dbReference type="InterPro" id="IPR021109">
    <property type="entry name" value="Peptidase_aspartic_dom_sf"/>
</dbReference>
<protein>
    <submittedName>
        <fullName evidence="17">Aspartyl protease family protein 1-like</fullName>
    </submittedName>
</protein>
<dbReference type="InterPro" id="IPR032799">
    <property type="entry name" value="TAXi_C"/>
</dbReference>
<evidence type="ECO:0000256" key="5">
    <source>
        <dbReference type="ARBA" id="ARBA00022670"/>
    </source>
</evidence>
<dbReference type="Pfam" id="PF14541">
    <property type="entry name" value="TAXi_C"/>
    <property type="match status" value="1"/>
</dbReference>
<keyword evidence="7 13" id="KW-0064">Aspartyl protease</keyword>
<organism evidence="16 17">
    <name type="scientific">Cicer arietinum</name>
    <name type="common">Chickpea</name>
    <name type="synonym">Garbanzo</name>
    <dbReference type="NCBI Taxonomy" id="3827"/>
    <lineage>
        <taxon>Eukaryota</taxon>
        <taxon>Viridiplantae</taxon>
        <taxon>Streptophyta</taxon>
        <taxon>Embryophyta</taxon>
        <taxon>Tracheophyta</taxon>
        <taxon>Spermatophyta</taxon>
        <taxon>Magnoliopsida</taxon>
        <taxon>eudicotyledons</taxon>
        <taxon>Gunneridae</taxon>
        <taxon>Pentapetalae</taxon>
        <taxon>rosids</taxon>
        <taxon>fabids</taxon>
        <taxon>Fabales</taxon>
        <taxon>Fabaceae</taxon>
        <taxon>Papilionoideae</taxon>
        <taxon>50 kb inversion clade</taxon>
        <taxon>NPAAA clade</taxon>
        <taxon>Hologalegina</taxon>
        <taxon>IRL clade</taxon>
        <taxon>Cicereae</taxon>
        <taxon>Cicer</taxon>
    </lineage>
</organism>
<keyword evidence="11" id="KW-0449">Lipoprotein</keyword>
<dbReference type="GO" id="GO:0004190">
    <property type="term" value="F:aspartic-type endopeptidase activity"/>
    <property type="evidence" value="ECO:0007669"/>
    <property type="project" value="UniProtKB-KW"/>
</dbReference>
<keyword evidence="10" id="KW-0325">Glycoprotein</keyword>
<keyword evidence="9" id="KW-0472">Membrane</keyword>
<dbReference type="OrthoDB" id="2747330at2759"/>
<feature type="domain" description="Peptidase A1" evidence="15">
    <location>
        <begin position="110"/>
        <end position="451"/>
    </location>
</feature>
<dbReference type="KEGG" id="cam:101505064"/>
<dbReference type="InterPro" id="IPR033121">
    <property type="entry name" value="PEPTIDASE_A1"/>
</dbReference>
<keyword evidence="3" id="KW-1003">Cell membrane</keyword>
<keyword evidence="4" id="KW-0336">GPI-anchor</keyword>
<dbReference type="FunFam" id="2.40.70.10:FF:000012">
    <property type="entry name" value="Aspartyl protease family protein 1"/>
    <property type="match status" value="1"/>
</dbReference>
<dbReference type="RefSeq" id="XP_004509400.1">
    <property type="nucleotide sequence ID" value="XM_004509343.3"/>
</dbReference>
<dbReference type="Pfam" id="PF14543">
    <property type="entry name" value="TAXi_N"/>
    <property type="match status" value="1"/>
</dbReference>
<dbReference type="PROSITE" id="PS00141">
    <property type="entry name" value="ASP_PROTEASE"/>
    <property type="match status" value="2"/>
</dbReference>
<evidence type="ECO:0000256" key="9">
    <source>
        <dbReference type="ARBA" id="ARBA00023136"/>
    </source>
</evidence>
<dbReference type="GO" id="GO:0006508">
    <property type="term" value="P:proteolysis"/>
    <property type="evidence" value="ECO:0007669"/>
    <property type="project" value="UniProtKB-KW"/>
</dbReference>
<evidence type="ECO:0000313" key="16">
    <source>
        <dbReference type="Proteomes" id="UP000087171"/>
    </source>
</evidence>
<dbReference type="PANTHER" id="PTHR13683">
    <property type="entry name" value="ASPARTYL PROTEASES"/>
    <property type="match status" value="1"/>
</dbReference>
<evidence type="ECO:0000256" key="14">
    <source>
        <dbReference type="SAM" id="SignalP"/>
    </source>
</evidence>
<evidence type="ECO:0000256" key="1">
    <source>
        <dbReference type="ARBA" id="ARBA00004609"/>
    </source>
</evidence>
<evidence type="ECO:0000256" key="12">
    <source>
        <dbReference type="PIRSR" id="PIRSR601461-1"/>
    </source>
</evidence>
<dbReference type="GO" id="GO:0098552">
    <property type="term" value="C:side of membrane"/>
    <property type="evidence" value="ECO:0007669"/>
    <property type="project" value="UniProtKB-KW"/>
</dbReference>
<evidence type="ECO:0000256" key="7">
    <source>
        <dbReference type="ARBA" id="ARBA00022750"/>
    </source>
</evidence>
<proteinExistence type="inferred from homology"/>
<sequence length="520" mass="56976">MACSYDSARIIISLVVLVVLSLSSKSCCHSLGTFGLDIHHRFSDPVTQILGIHEDDQLLLPRKGTPQYYAAMIHRDRLFHGRRLAADQHTPITFAAGNETRRIAAFGYLHFANVSVGTPPLWFLVALDTGSDLFWLPCNCTSCVRGIKTQTGKIIDLNIYELDKSSTRKSVSCNSNLCKQSQCPSSSRSSCRYEVQYLSNDTSSSGFLVEDVLHMITDDDHTKDVDTQITIGCGQVQTGVFLSGAAPNGLFGLGMENLSVPSILAQKGLISNSFSMCFESDGSGRITFGDTGSSDQGKTPFNLMELLPTYNITVTQIIVGGYAVDQEFHAIFDSGTSFTYLNDPAYTLISDKFNSLVKANRHSPLSPNSDSDVPFEYCYDISPDETIEVPFLNLTMKGGDNYYVTDPIEPIEGNLLCLGIQKSDNVNIIGQNFMTGYRIVFDRENMNLGWKESNCTDEVLSNTVPTKKSLSPAVSPATAVNPVITSDPSSNTGSFSPDQSCRMKLTFVYMVVLLTLTTNF</sequence>
<keyword evidence="6 14" id="KW-0732">Signal</keyword>
<accession>A0A1S2YSY4</accession>
<dbReference type="InterPro" id="IPR032861">
    <property type="entry name" value="TAXi_N"/>
</dbReference>
<dbReference type="PROSITE" id="PS51767">
    <property type="entry name" value="PEPTIDASE_A1"/>
    <property type="match status" value="1"/>
</dbReference>
<dbReference type="AlphaFoldDB" id="A0A1S2YSY4"/>
<keyword evidence="8 13" id="KW-0378">Hydrolase</keyword>
<evidence type="ECO:0000256" key="11">
    <source>
        <dbReference type="ARBA" id="ARBA00023288"/>
    </source>
</evidence>
<comment type="similarity">
    <text evidence="2 13">Belongs to the peptidase A1 family.</text>
</comment>
<dbReference type="InterPro" id="IPR001461">
    <property type="entry name" value="Aspartic_peptidase_A1"/>
</dbReference>
<dbReference type="PANTHER" id="PTHR13683:SF826">
    <property type="entry name" value="ASPARTYL PROTEASE FAMILY PROTEIN 1"/>
    <property type="match status" value="1"/>
</dbReference>
<evidence type="ECO:0000256" key="8">
    <source>
        <dbReference type="ARBA" id="ARBA00022801"/>
    </source>
</evidence>
<dbReference type="STRING" id="3827.A0A1S2YSY4"/>
<feature type="active site" evidence="12">
    <location>
        <position position="128"/>
    </location>
</feature>
<dbReference type="Gene3D" id="2.40.70.10">
    <property type="entry name" value="Acid Proteases"/>
    <property type="match status" value="2"/>
</dbReference>
<dbReference type="InterPro" id="IPR001969">
    <property type="entry name" value="Aspartic_peptidase_AS"/>
</dbReference>
<dbReference type="SUPFAM" id="SSF50630">
    <property type="entry name" value="Acid proteases"/>
    <property type="match status" value="1"/>
</dbReference>
<dbReference type="PRINTS" id="PR00792">
    <property type="entry name" value="PEPSIN"/>
</dbReference>
<evidence type="ECO:0000256" key="2">
    <source>
        <dbReference type="ARBA" id="ARBA00007447"/>
    </source>
</evidence>
<evidence type="ECO:0000259" key="15">
    <source>
        <dbReference type="PROSITE" id="PS51767"/>
    </source>
</evidence>
<evidence type="ECO:0000256" key="13">
    <source>
        <dbReference type="RuleBase" id="RU000454"/>
    </source>
</evidence>
<feature type="signal peptide" evidence="14">
    <location>
        <begin position="1"/>
        <end position="28"/>
    </location>
</feature>
<reference evidence="17" key="2">
    <citation type="submission" date="2025-08" db="UniProtKB">
        <authorList>
            <consortium name="RefSeq"/>
        </authorList>
    </citation>
    <scope>IDENTIFICATION</scope>
    <source>
        <tissue evidence="17">Etiolated seedlings</tissue>
    </source>
</reference>
<evidence type="ECO:0000256" key="6">
    <source>
        <dbReference type="ARBA" id="ARBA00022729"/>
    </source>
</evidence>
<evidence type="ECO:0000256" key="4">
    <source>
        <dbReference type="ARBA" id="ARBA00022622"/>
    </source>
</evidence>
<dbReference type="Proteomes" id="UP000087171">
    <property type="component" value="Chromosome Ca7"/>
</dbReference>
<comment type="subcellular location">
    <subcellularLocation>
        <location evidence="1">Cell membrane</location>
        <topology evidence="1">Lipid-anchor</topology>
        <topology evidence="1">GPI-anchor</topology>
    </subcellularLocation>
</comment>
<evidence type="ECO:0000313" key="17">
    <source>
        <dbReference type="RefSeq" id="XP_004509400.1"/>
    </source>
</evidence>
<dbReference type="GeneID" id="101505064"/>
<dbReference type="eggNOG" id="KOG1339">
    <property type="taxonomic scope" value="Eukaryota"/>
</dbReference>
<reference evidence="16" key="1">
    <citation type="journal article" date="2013" name="Nat. Biotechnol.">
        <title>Draft genome sequence of chickpea (Cicer arietinum) provides a resource for trait improvement.</title>
        <authorList>
            <person name="Varshney R.K."/>
            <person name="Song C."/>
            <person name="Saxena R.K."/>
            <person name="Azam S."/>
            <person name="Yu S."/>
            <person name="Sharpe A.G."/>
            <person name="Cannon S."/>
            <person name="Baek J."/>
            <person name="Rosen B.D."/>
            <person name="Tar'an B."/>
            <person name="Millan T."/>
            <person name="Zhang X."/>
            <person name="Ramsay L.D."/>
            <person name="Iwata A."/>
            <person name="Wang Y."/>
            <person name="Nelson W."/>
            <person name="Farmer A.D."/>
            <person name="Gaur P.M."/>
            <person name="Soderlund C."/>
            <person name="Penmetsa R.V."/>
            <person name="Xu C."/>
            <person name="Bharti A.K."/>
            <person name="He W."/>
            <person name="Winter P."/>
            <person name="Zhao S."/>
            <person name="Hane J.K."/>
            <person name="Carrasquilla-Garcia N."/>
            <person name="Condie J.A."/>
            <person name="Upadhyaya H.D."/>
            <person name="Luo M.C."/>
            <person name="Thudi M."/>
            <person name="Gowda C.L."/>
            <person name="Singh N.P."/>
            <person name="Lichtenzveig J."/>
            <person name="Gali K.K."/>
            <person name="Rubio J."/>
            <person name="Nadarajan N."/>
            <person name="Dolezel J."/>
            <person name="Bansal K.C."/>
            <person name="Xu X."/>
            <person name="Edwards D."/>
            <person name="Zhang G."/>
            <person name="Kahl G."/>
            <person name="Gil J."/>
            <person name="Singh K.B."/>
            <person name="Datta S.K."/>
            <person name="Jackson S.A."/>
            <person name="Wang J."/>
            <person name="Cook D.R."/>
        </authorList>
    </citation>
    <scope>NUCLEOTIDE SEQUENCE [LARGE SCALE GENOMIC DNA]</scope>
    <source>
        <strain evidence="16">cv. CDC Frontier</strain>
    </source>
</reference>
<dbReference type="PaxDb" id="3827-XP_004509400.1"/>
<keyword evidence="5 13" id="KW-0645">Protease</keyword>
<feature type="chain" id="PRO_5010359866" evidence="14">
    <location>
        <begin position="29"/>
        <end position="520"/>
    </location>
</feature>
<feature type="active site" evidence="12">
    <location>
        <position position="333"/>
    </location>
</feature>
<keyword evidence="16" id="KW-1185">Reference proteome</keyword>
<gene>
    <name evidence="17" type="primary">LOC101505064</name>
</gene>